<dbReference type="Pfam" id="PF13360">
    <property type="entry name" value="PQQ_2"/>
    <property type="match status" value="1"/>
</dbReference>
<accession>A0A830FJ47</accession>
<comment type="caution">
    <text evidence="2">The sequence shown here is derived from an EMBL/GenBank/DDBJ whole genome shotgun (WGS) entry which is preliminary data.</text>
</comment>
<dbReference type="PROSITE" id="PS51318">
    <property type="entry name" value="TAT"/>
    <property type="match status" value="1"/>
</dbReference>
<dbReference type="PANTHER" id="PTHR34512">
    <property type="entry name" value="CELL SURFACE PROTEIN"/>
    <property type="match status" value="1"/>
</dbReference>
<feature type="domain" description="Pyrrolo-quinoline quinone repeat" evidence="1">
    <location>
        <begin position="75"/>
        <end position="202"/>
    </location>
</feature>
<sequence>MPSRRQFLAASASAATAGLAGCAALDAPAFEPGSDASTDWRTPRYDARNTAYAPNAAAPRDGVRERWTYTDAAACGAPAVADGTVFLPTPDALVALDAETGDERWRFTGENRGPWPRSPSVGGGLVYTTTERGTVYALDAETGDVAWSLADAGSLSGRPRLVDTDHANALFAGNDQGVLRRIHPETGEVSWQSDVFGAPTRMASSLSVLYVGTRAGTVYTYAWAVEHDDPPTESGRTDAGGSVDGLVPGPNGVLVTAVGGPLRYFANGTAVDALPATTANAAPVKAGSTLLTAGYDALASYRGFDSEQWWRTRGRFDATPPVAAGDTLYASSGDRVHAFALDGGVGAFGYRFGIERWSHPTPGSVEGLAVADGALFAACQRTEDAGVGLYCLEPA</sequence>
<dbReference type="PANTHER" id="PTHR34512:SF30">
    <property type="entry name" value="OUTER MEMBRANE PROTEIN ASSEMBLY FACTOR BAMB"/>
    <property type="match status" value="1"/>
</dbReference>
<dbReference type="EMBL" id="BMPG01000001">
    <property type="protein sequence ID" value="GGL52054.1"/>
    <property type="molecule type" value="Genomic_DNA"/>
</dbReference>
<dbReference type="InterPro" id="IPR018391">
    <property type="entry name" value="PQQ_b-propeller_rpt"/>
</dbReference>
<dbReference type="InterPro" id="IPR011047">
    <property type="entry name" value="Quinoprotein_ADH-like_sf"/>
</dbReference>
<gene>
    <name evidence="2" type="ORF">GCM10009039_07930</name>
</gene>
<evidence type="ECO:0000313" key="2">
    <source>
        <dbReference type="EMBL" id="GGL52054.1"/>
    </source>
</evidence>
<evidence type="ECO:0000313" key="3">
    <source>
        <dbReference type="Proteomes" id="UP000607197"/>
    </source>
</evidence>
<keyword evidence="3" id="KW-1185">Reference proteome</keyword>
<name>A0A830FJ47_9EURY</name>
<dbReference type="InterPro" id="IPR002372">
    <property type="entry name" value="PQQ_rpt_dom"/>
</dbReference>
<reference evidence="2" key="1">
    <citation type="journal article" date="2014" name="Int. J. Syst. Evol. Microbiol.">
        <title>Complete genome sequence of Corynebacterium casei LMG S-19264T (=DSM 44701T), isolated from a smear-ripened cheese.</title>
        <authorList>
            <consortium name="US DOE Joint Genome Institute (JGI-PGF)"/>
            <person name="Walter F."/>
            <person name="Albersmeier A."/>
            <person name="Kalinowski J."/>
            <person name="Ruckert C."/>
        </authorList>
    </citation>
    <scope>NUCLEOTIDE SEQUENCE</scope>
    <source>
        <strain evidence="2">JCM 19596</strain>
    </source>
</reference>
<dbReference type="InterPro" id="IPR006311">
    <property type="entry name" value="TAT_signal"/>
</dbReference>
<reference evidence="2" key="2">
    <citation type="submission" date="2020-09" db="EMBL/GenBank/DDBJ databases">
        <authorList>
            <person name="Sun Q."/>
            <person name="Ohkuma M."/>
        </authorList>
    </citation>
    <scope>NUCLEOTIDE SEQUENCE</scope>
    <source>
        <strain evidence="2">JCM 19596</strain>
    </source>
</reference>
<dbReference type="PROSITE" id="PS51257">
    <property type="entry name" value="PROKAR_LIPOPROTEIN"/>
    <property type="match status" value="1"/>
</dbReference>
<dbReference type="Proteomes" id="UP000607197">
    <property type="component" value="Unassembled WGS sequence"/>
</dbReference>
<dbReference type="Gene3D" id="2.130.10.10">
    <property type="entry name" value="YVTN repeat-like/Quinoprotein amine dehydrogenase"/>
    <property type="match status" value="1"/>
</dbReference>
<proteinExistence type="predicted"/>
<evidence type="ECO:0000259" key="1">
    <source>
        <dbReference type="Pfam" id="PF13360"/>
    </source>
</evidence>
<dbReference type="RefSeq" id="WP_188976063.1">
    <property type="nucleotide sequence ID" value="NZ_BMPG01000001.1"/>
</dbReference>
<dbReference type="AlphaFoldDB" id="A0A830FJ47"/>
<dbReference type="OrthoDB" id="145878at2157"/>
<dbReference type="InterPro" id="IPR015943">
    <property type="entry name" value="WD40/YVTN_repeat-like_dom_sf"/>
</dbReference>
<dbReference type="SMART" id="SM00564">
    <property type="entry name" value="PQQ"/>
    <property type="match status" value="4"/>
</dbReference>
<organism evidence="2 3">
    <name type="scientific">Halocalculus aciditolerans</name>
    <dbReference type="NCBI Taxonomy" id="1383812"/>
    <lineage>
        <taxon>Archaea</taxon>
        <taxon>Methanobacteriati</taxon>
        <taxon>Methanobacteriota</taxon>
        <taxon>Stenosarchaea group</taxon>
        <taxon>Halobacteria</taxon>
        <taxon>Halobacteriales</taxon>
        <taxon>Halobacteriaceae</taxon>
        <taxon>Halocalculus</taxon>
    </lineage>
</organism>
<protein>
    <recommendedName>
        <fullName evidence="1">Pyrrolo-quinoline quinone repeat domain-containing protein</fullName>
    </recommendedName>
</protein>
<dbReference type="SUPFAM" id="SSF50998">
    <property type="entry name" value="Quinoprotein alcohol dehydrogenase-like"/>
    <property type="match status" value="1"/>
</dbReference>